<dbReference type="InterPro" id="IPR006282">
    <property type="entry name" value="Thi_PPkinase"/>
</dbReference>
<dbReference type="Proteomes" id="UP001596439">
    <property type="component" value="Unassembled WGS sequence"/>
</dbReference>
<evidence type="ECO:0000313" key="8">
    <source>
        <dbReference type="Proteomes" id="UP001596439"/>
    </source>
</evidence>
<dbReference type="NCBIfam" id="TIGR01378">
    <property type="entry name" value="thi_PPkinase"/>
    <property type="match status" value="1"/>
</dbReference>
<feature type="domain" description="Thiamin pyrophosphokinase thiamin-binding" evidence="6">
    <location>
        <begin position="126"/>
        <end position="189"/>
    </location>
</feature>
<dbReference type="CDD" id="cd07995">
    <property type="entry name" value="TPK"/>
    <property type="match status" value="1"/>
</dbReference>
<reference evidence="8" key="1">
    <citation type="journal article" date="2019" name="Int. J. Syst. Evol. Microbiol.">
        <title>The Global Catalogue of Microorganisms (GCM) 10K type strain sequencing project: providing services to taxonomists for standard genome sequencing and annotation.</title>
        <authorList>
            <consortium name="The Broad Institute Genomics Platform"/>
            <consortium name="The Broad Institute Genome Sequencing Center for Infectious Disease"/>
            <person name="Wu L."/>
            <person name="Ma J."/>
        </authorList>
    </citation>
    <scope>NUCLEOTIDE SEQUENCE [LARGE SCALE GENOMIC DNA]</scope>
    <source>
        <strain evidence="8">CCUG 55590</strain>
    </source>
</reference>
<dbReference type="EC" id="2.7.6.2" evidence="5"/>
<keyword evidence="2" id="KW-0547">Nucleotide-binding</keyword>
<dbReference type="SUPFAM" id="SSF63999">
    <property type="entry name" value="Thiamin pyrophosphokinase, catalytic domain"/>
    <property type="match status" value="1"/>
</dbReference>
<dbReference type="InterPro" id="IPR036759">
    <property type="entry name" value="TPK_catalytic_sf"/>
</dbReference>
<keyword evidence="3" id="KW-0418">Kinase</keyword>
<dbReference type="PANTHER" id="PTHR41299:SF1">
    <property type="entry name" value="THIAMINE PYROPHOSPHOKINASE"/>
    <property type="match status" value="1"/>
</dbReference>
<dbReference type="Pfam" id="PF04263">
    <property type="entry name" value="TPK_catalytic"/>
    <property type="match status" value="1"/>
</dbReference>
<dbReference type="Gene3D" id="3.40.50.10240">
    <property type="entry name" value="Thiamin pyrophosphokinase, catalytic domain"/>
    <property type="match status" value="1"/>
</dbReference>
<evidence type="ECO:0000256" key="4">
    <source>
        <dbReference type="ARBA" id="ARBA00022840"/>
    </source>
</evidence>
<evidence type="ECO:0000313" key="7">
    <source>
        <dbReference type="EMBL" id="MFC7390142.1"/>
    </source>
</evidence>
<proteinExistence type="predicted"/>
<dbReference type="SMART" id="SM00983">
    <property type="entry name" value="TPK_B1_binding"/>
    <property type="match status" value="1"/>
</dbReference>
<comment type="caution">
    <text evidence="7">The sequence shown here is derived from an EMBL/GenBank/DDBJ whole genome shotgun (WGS) entry which is preliminary data.</text>
</comment>
<dbReference type="PANTHER" id="PTHR41299">
    <property type="entry name" value="THIAMINE PYROPHOSPHOKINASE"/>
    <property type="match status" value="1"/>
</dbReference>
<name>A0ABW2PNP2_9BACL</name>
<evidence type="ECO:0000259" key="6">
    <source>
        <dbReference type="SMART" id="SM00983"/>
    </source>
</evidence>
<dbReference type="EMBL" id="JBHTCE010000001">
    <property type="protein sequence ID" value="MFC7390142.1"/>
    <property type="molecule type" value="Genomic_DNA"/>
</dbReference>
<accession>A0ABW2PNP2</accession>
<protein>
    <recommendedName>
        <fullName evidence="5">Thiamine diphosphokinase</fullName>
        <ecNumber evidence="5">2.7.6.2</ecNumber>
    </recommendedName>
</protein>
<dbReference type="RefSeq" id="WP_214788909.1">
    <property type="nucleotide sequence ID" value="NZ_JANIEL010000023.1"/>
</dbReference>
<organism evidence="7 8">
    <name type="scientific">Exiguobacterium aestuarii</name>
    <dbReference type="NCBI Taxonomy" id="273527"/>
    <lineage>
        <taxon>Bacteria</taxon>
        <taxon>Bacillati</taxon>
        <taxon>Bacillota</taxon>
        <taxon>Bacilli</taxon>
        <taxon>Bacillales</taxon>
        <taxon>Bacillales Family XII. Incertae Sedis</taxon>
        <taxon>Exiguobacterium</taxon>
    </lineage>
</organism>
<dbReference type="InterPro" id="IPR007373">
    <property type="entry name" value="Thiamin_PyroPKinase_B1-bd"/>
</dbReference>
<evidence type="ECO:0000256" key="2">
    <source>
        <dbReference type="ARBA" id="ARBA00022741"/>
    </source>
</evidence>
<evidence type="ECO:0000256" key="5">
    <source>
        <dbReference type="NCBIfam" id="TIGR01378"/>
    </source>
</evidence>
<gene>
    <name evidence="7" type="ORF">ACFQO8_08280</name>
</gene>
<dbReference type="InterPro" id="IPR053149">
    <property type="entry name" value="TPK"/>
</dbReference>
<sequence>MNVLIVAASPAPIPDLPRDADFVIGVDGGYQRLLDEGVVPDVVVGDFDSFDGTPPDQALRYPSEKDVTDLEIALELARERGATRIDVYGALGGRIDMTFANVGLLESYPEMHLHNEGQTVYLVRIGDYTIPKRDGHYLSFMPWKTATISIKDVKYPLDHHDVTSGEALTISNEWSTDSARLTVHQGTVLVMIVKK</sequence>
<keyword evidence="4" id="KW-0067">ATP-binding</keyword>
<keyword evidence="8" id="KW-1185">Reference proteome</keyword>
<dbReference type="InterPro" id="IPR007371">
    <property type="entry name" value="TPK_catalytic"/>
</dbReference>
<keyword evidence="1 7" id="KW-0808">Transferase</keyword>
<dbReference type="Pfam" id="PF04265">
    <property type="entry name" value="TPK_B1_binding"/>
    <property type="match status" value="1"/>
</dbReference>
<evidence type="ECO:0000256" key="3">
    <source>
        <dbReference type="ARBA" id="ARBA00022777"/>
    </source>
</evidence>
<evidence type="ECO:0000256" key="1">
    <source>
        <dbReference type="ARBA" id="ARBA00022679"/>
    </source>
</evidence>
<dbReference type="GO" id="GO:0004788">
    <property type="term" value="F:thiamine diphosphokinase activity"/>
    <property type="evidence" value="ECO:0007669"/>
    <property type="project" value="UniProtKB-EC"/>
</dbReference>